<evidence type="ECO:0000313" key="2">
    <source>
        <dbReference type="EMBL" id="RKF59624.1"/>
    </source>
</evidence>
<feature type="region of interest" description="Disordered" evidence="1">
    <location>
        <begin position="23"/>
        <end position="43"/>
    </location>
</feature>
<name>A0A420HQ84_9PEZI</name>
<accession>A0A420HQ84</accession>
<dbReference type="Proteomes" id="UP000285405">
    <property type="component" value="Unassembled WGS sequence"/>
</dbReference>
<reference evidence="2 3" key="1">
    <citation type="journal article" date="2018" name="BMC Genomics">
        <title>Comparative genome analyses reveal sequence features reflecting distinct modes of host-adaptation between dicot and monocot powdery mildew.</title>
        <authorList>
            <person name="Wu Y."/>
            <person name="Ma X."/>
            <person name="Pan Z."/>
            <person name="Kale S.D."/>
            <person name="Song Y."/>
            <person name="King H."/>
            <person name="Zhang Q."/>
            <person name="Presley C."/>
            <person name="Deng X."/>
            <person name="Wei C.I."/>
            <person name="Xiao S."/>
        </authorList>
    </citation>
    <scope>NUCLEOTIDE SEQUENCE [LARGE SCALE GENOMIC DNA]</scope>
    <source>
        <strain evidence="2">UCSC1</strain>
    </source>
</reference>
<dbReference type="AlphaFoldDB" id="A0A420HQ84"/>
<proteinExistence type="predicted"/>
<evidence type="ECO:0000313" key="3">
    <source>
        <dbReference type="Proteomes" id="UP000285405"/>
    </source>
</evidence>
<evidence type="ECO:0000256" key="1">
    <source>
        <dbReference type="SAM" id="MobiDB-lite"/>
    </source>
</evidence>
<organism evidence="2 3">
    <name type="scientific">Golovinomyces cichoracearum</name>
    <dbReference type="NCBI Taxonomy" id="62708"/>
    <lineage>
        <taxon>Eukaryota</taxon>
        <taxon>Fungi</taxon>
        <taxon>Dikarya</taxon>
        <taxon>Ascomycota</taxon>
        <taxon>Pezizomycotina</taxon>
        <taxon>Leotiomycetes</taxon>
        <taxon>Erysiphales</taxon>
        <taxon>Erysiphaceae</taxon>
        <taxon>Golovinomyces</taxon>
    </lineage>
</organism>
<sequence>MWPLSLKAGLKKMRSYGRKKRTLEESLDEEMQPDLPLLPPNRPSDLLNTTVNIQSFIGRDPTQFSDNTKEIFQETMVDTAVNLHKAHLTTVEHATLQEKVKRETTRKKAFRRSIHKGGAAANIGDLRKRMKIRK</sequence>
<dbReference type="EMBL" id="MCBR01017384">
    <property type="protein sequence ID" value="RKF59624.1"/>
    <property type="molecule type" value="Genomic_DNA"/>
</dbReference>
<comment type="caution">
    <text evidence="2">The sequence shown here is derived from an EMBL/GenBank/DDBJ whole genome shotgun (WGS) entry which is preliminary data.</text>
</comment>
<gene>
    <name evidence="2" type="ORF">GcC1_173048</name>
</gene>
<protein>
    <submittedName>
        <fullName evidence="2">Uncharacterized protein</fullName>
    </submittedName>
</protein>